<gene>
    <name evidence="1" type="ORF">G2W53_027647</name>
</gene>
<sequence>MEECVKETRKIVAIIKEGEEEEMDDPYL</sequence>
<proteinExistence type="predicted"/>
<comment type="caution">
    <text evidence="1">The sequence shown here is derived from an EMBL/GenBank/DDBJ whole genome shotgun (WGS) entry which is preliminary data.</text>
</comment>
<dbReference type="EMBL" id="JAAIUW010000008">
    <property type="protein sequence ID" value="KAF7822192.1"/>
    <property type="molecule type" value="Genomic_DNA"/>
</dbReference>
<name>A0A834TH87_9FABA</name>
<evidence type="ECO:0000313" key="1">
    <source>
        <dbReference type="EMBL" id="KAF7822192.1"/>
    </source>
</evidence>
<organism evidence="1 2">
    <name type="scientific">Senna tora</name>
    <dbReference type="NCBI Taxonomy" id="362788"/>
    <lineage>
        <taxon>Eukaryota</taxon>
        <taxon>Viridiplantae</taxon>
        <taxon>Streptophyta</taxon>
        <taxon>Embryophyta</taxon>
        <taxon>Tracheophyta</taxon>
        <taxon>Spermatophyta</taxon>
        <taxon>Magnoliopsida</taxon>
        <taxon>eudicotyledons</taxon>
        <taxon>Gunneridae</taxon>
        <taxon>Pentapetalae</taxon>
        <taxon>rosids</taxon>
        <taxon>fabids</taxon>
        <taxon>Fabales</taxon>
        <taxon>Fabaceae</taxon>
        <taxon>Caesalpinioideae</taxon>
        <taxon>Cassia clade</taxon>
        <taxon>Senna</taxon>
    </lineage>
</organism>
<dbReference type="AlphaFoldDB" id="A0A834TH87"/>
<protein>
    <submittedName>
        <fullName evidence="1">Uncharacterized protein</fullName>
    </submittedName>
</protein>
<evidence type="ECO:0000313" key="2">
    <source>
        <dbReference type="Proteomes" id="UP000634136"/>
    </source>
</evidence>
<reference evidence="1" key="1">
    <citation type="submission" date="2020-09" db="EMBL/GenBank/DDBJ databases">
        <title>Genome-Enabled Discovery of Anthraquinone Biosynthesis in Senna tora.</title>
        <authorList>
            <person name="Kang S.-H."/>
            <person name="Pandey R.P."/>
            <person name="Lee C.-M."/>
            <person name="Sim J.-S."/>
            <person name="Jeong J.-T."/>
            <person name="Choi B.-S."/>
            <person name="Jung M."/>
            <person name="Ginzburg D."/>
            <person name="Zhao K."/>
            <person name="Won S.Y."/>
            <person name="Oh T.-J."/>
            <person name="Yu Y."/>
            <person name="Kim N.-H."/>
            <person name="Lee O.R."/>
            <person name="Lee T.-H."/>
            <person name="Bashyal P."/>
            <person name="Kim T.-S."/>
            <person name="Lee W.-H."/>
            <person name="Kawkins C."/>
            <person name="Kim C.-K."/>
            <person name="Kim J.S."/>
            <person name="Ahn B.O."/>
            <person name="Rhee S.Y."/>
            <person name="Sohng J.K."/>
        </authorList>
    </citation>
    <scope>NUCLEOTIDE SEQUENCE</scope>
    <source>
        <tissue evidence="1">Leaf</tissue>
    </source>
</reference>
<dbReference type="Proteomes" id="UP000634136">
    <property type="component" value="Unassembled WGS sequence"/>
</dbReference>
<keyword evidence="2" id="KW-1185">Reference proteome</keyword>
<accession>A0A834TH87</accession>